<reference evidence="2" key="1">
    <citation type="submission" date="2020-05" db="EMBL/GenBank/DDBJ databases">
        <title>WGS assembly of Panicum virgatum.</title>
        <authorList>
            <person name="Lovell J.T."/>
            <person name="Jenkins J."/>
            <person name="Shu S."/>
            <person name="Juenger T.E."/>
            <person name="Schmutz J."/>
        </authorList>
    </citation>
    <scope>NUCLEOTIDE SEQUENCE</scope>
    <source>
        <strain evidence="2">AP13</strain>
    </source>
</reference>
<name>A0A8T0UGT9_PANVG</name>
<dbReference type="Proteomes" id="UP000823388">
    <property type="component" value="Chromosome 3N"/>
</dbReference>
<gene>
    <name evidence="2" type="ORF">PVAP13_3NG167994</name>
</gene>
<organism evidence="2 3">
    <name type="scientific">Panicum virgatum</name>
    <name type="common">Blackwell switchgrass</name>
    <dbReference type="NCBI Taxonomy" id="38727"/>
    <lineage>
        <taxon>Eukaryota</taxon>
        <taxon>Viridiplantae</taxon>
        <taxon>Streptophyta</taxon>
        <taxon>Embryophyta</taxon>
        <taxon>Tracheophyta</taxon>
        <taxon>Spermatophyta</taxon>
        <taxon>Magnoliopsida</taxon>
        <taxon>Liliopsida</taxon>
        <taxon>Poales</taxon>
        <taxon>Poaceae</taxon>
        <taxon>PACMAD clade</taxon>
        <taxon>Panicoideae</taxon>
        <taxon>Panicodae</taxon>
        <taxon>Paniceae</taxon>
        <taxon>Panicinae</taxon>
        <taxon>Panicum</taxon>
        <taxon>Panicum sect. Hiantes</taxon>
    </lineage>
</organism>
<dbReference type="EMBL" id="CM029042">
    <property type="protein sequence ID" value="KAG2620296.1"/>
    <property type="molecule type" value="Genomic_DNA"/>
</dbReference>
<feature type="region of interest" description="Disordered" evidence="1">
    <location>
        <begin position="1"/>
        <end position="58"/>
    </location>
</feature>
<accession>A0A8T0UGT9</accession>
<keyword evidence="3" id="KW-1185">Reference proteome</keyword>
<protein>
    <submittedName>
        <fullName evidence="2">Uncharacterized protein</fullName>
    </submittedName>
</protein>
<feature type="compositionally biased region" description="Basic and acidic residues" evidence="1">
    <location>
        <begin position="10"/>
        <end position="21"/>
    </location>
</feature>
<evidence type="ECO:0000313" key="3">
    <source>
        <dbReference type="Proteomes" id="UP000823388"/>
    </source>
</evidence>
<comment type="caution">
    <text evidence="2">The sequence shown here is derived from an EMBL/GenBank/DDBJ whole genome shotgun (WGS) entry which is preliminary data.</text>
</comment>
<sequence length="146" mass="16161">MKQGIQQEEAASKYHWQDDHTQGSWRLRKKAQAATSRCGRRGNIRGAQGTQPAAFRPYLHGVGRRPLVAEARAGRSTQRARAGPSAGWWRRRRWQRRSRAGAASRRSGGGEVGRLRGRIGYGRGVGGVGVGFEEEVPQYPSTPQIN</sequence>
<evidence type="ECO:0000256" key="1">
    <source>
        <dbReference type="SAM" id="MobiDB-lite"/>
    </source>
</evidence>
<proteinExistence type="predicted"/>
<feature type="region of interest" description="Disordered" evidence="1">
    <location>
        <begin position="93"/>
        <end position="118"/>
    </location>
</feature>
<dbReference type="AlphaFoldDB" id="A0A8T0UGT9"/>
<evidence type="ECO:0000313" key="2">
    <source>
        <dbReference type="EMBL" id="KAG2620296.1"/>
    </source>
</evidence>